<evidence type="ECO:0000313" key="4">
    <source>
        <dbReference type="Proteomes" id="UP000199437"/>
    </source>
</evidence>
<dbReference type="InterPro" id="IPR000595">
    <property type="entry name" value="cNMP-bd_dom"/>
</dbReference>
<sequence>MYQTLKTLDFFTEAELQEAMEAATFHVIPKGQIHINQGEVCKDVLFIKKGLMRSFYYNSESEEVTYCFSFENAFFTAYSSWIQQKPSPENIQAITDTEVYIIKRHDVLRLQENSINWQKFFRTQAEGAYISLENRIMILQRESAEKRYEDLLERHPEYLQQIPLNYLASYLGITQRHLSRIRQNLANLKPTVI</sequence>
<dbReference type="GO" id="GO:0016301">
    <property type="term" value="F:kinase activity"/>
    <property type="evidence" value="ECO:0007669"/>
    <property type="project" value="UniProtKB-KW"/>
</dbReference>
<accession>A0A1I0QQE6</accession>
<dbReference type="InterPro" id="IPR014710">
    <property type="entry name" value="RmlC-like_jellyroll"/>
</dbReference>
<name>A0A1I0QQE6_9BACT</name>
<dbReference type="RefSeq" id="WP_090258978.1">
    <property type="nucleotide sequence ID" value="NZ_FOIR01000002.1"/>
</dbReference>
<feature type="coiled-coil region" evidence="1">
    <location>
        <begin position="122"/>
        <end position="161"/>
    </location>
</feature>
<dbReference type="SUPFAM" id="SSF51206">
    <property type="entry name" value="cAMP-binding domain-like"/>
    <property type="match status" value="1"/>
</dbReference>
<evidence type="ECO:0000259" key="2">
    <source>
        <dbReference type="PROSITE" id="PS50042"/>
    </source>
</evidence>
<dbReference type="EMBL" id="FOIR01000002">
    <property type="protein sequence ID" value="SEW29732.1"/>
    <property type="molecule type" value="Genomic_DNA"/>
</dbReference>
<dbReference type="STRING" id="1267423.SAMN05216290_2580"/>
<proteinExistence type="predicted"/>
<dbReference type="Gene3D" id="2.60.120.10">
    <property type="entry name" value="Jelly Rolls"/>
    <property type="match status" value="1"/>
</dbReference>
<dbReference type="PROSITE" id="PS50042">
    <property type="entry name" value="CNMP_BINDING_3"/>
    <property type="match status" value="1"/>
</dbReference>
<dbReference type="GeneID" id="99987274"/>
<keyword evidence="4" id="KW-1185">Reference proteome</keyword>
<evidence type="ECO:0000313" key="3">
    <source>
        <dbReference type="EMBL" id="SEW29732.1"/>
    </source>
</evidence>
<dbReference type="CDD" id="cd00038">
    <property type="entry name" value="CAP_ED"/>
    <property type="match status" value="1"/>
</dbReference>
<protein>
    <submittedName>
        <fullName evidence="3">cAMP-binding domain of CRP or a regulatory subunit of cAMP-dependent protein kinases</fullName>
    </submittedName>
</protein>
<reference evidence="4" key="1">
    <citation type="submission" date="2016-10" db="EMBL/GenBank/DDBJ databases">
        <authorList>
            <person name="Varghese N."/>
            <person name="Submissions S."/>
        </authorList>
    </citation>
    <scope>NUCLEOTIDE SEQUENCE [LARGE SCALE GENOMIC DNA]</scope>
    <source>
        <strain evidence="4">CGMCC 1.12402</strain>
    </source>
</reference>
<evidence type="ECO:0000256" key="1">
    <source>
        <dbReference type="SAM" id="Coils"/>
    </source>
</evidence>
<keyword evidence="1" id="KW-0175">Coiled coil</keyword>
<dbReference type="Proteomes" id="UP000199437">
    <property type="component" value="Unassembled WGS sequence"/>
</dbReference>
<dbReference type="InterPro" id="IPR018490">
    <property type="entry name" value="cNMP-bd_dom_sf"/>
</dbReference>
<dbReference type="OrthoDB" id="663011at2"/>
<organism evidence="3 4">
    <name type="scientific">Roseivirga pacifica</name>
    <dbReference type="NCBI Taxonomy" id="1267423"/>
    <lineage>
        <taxon>Bacteria</taxon>
        <taxon>Pseudomonadati</taxon>
        <taxon>Bacteroidota</taxon>
        <taxon>Cytophagia</taxon>
        <taxon>Cytophagales</taxon>
        <taxon>Roseivirgaceae</taxon>
        <taxon>Roseivirga</taxon>
    </lineage>
</organism>
<dbReference type="Pfam" id="PF00027">
    <property type="entry name" value="cNMP_binding"/>
    <property type="match status" value="1"/>
</dbReference>
<gene>
    <name evidence="3" type="ORF">SAMN05216290_2580</name>
</gene>
<feature type="domain" description="Cyclic nucleotide-binding" evidence="2">
    <location>
        <begin position="4"/>
        <end position="110"/>
    </location>
</feature>
<keyword evidence="3" id="KW-0808">Transferase</keyword>
<dbReference type="AlphaFoldDB" id="A0A1I0QQE6"/>
<keyword evidence="3" id="KW-0418">Kinase</keyword>